<keyword evidence="1" id="KW-1133">Transmembrane helix</keyword>
<evidence type="ECO:0000313" key="2">
    <source>
        <dbReference type="EMBL" id="KFD18347.1"/>
    </source>
</evidence>
<keyword evidence="3" id="KW-1185">Reference proteome</keyword>
<feature type="transmembrane region" description="Helical" evidence="1">
    <location>
        <begin position="49"/>
        <end position="74"/>
    </location>
</feature>
<dbReference type="RefSeq" id="WP_038011493.1">
    <property type="nucleotide sequence ID" value="NZ_JMPR01000038.1"/>
</dbReference>
<evidence type="ECO:0000313" key="3">
    <source>
        <dbReference type="Proteomes" id="UP000028602"/>
    </source>
</evidence>
<dbReference type="Proteomes" id="UP000028602">
    <property type="component" value="Unassembled WGS sequence"/>
</dbReference>
<keyword evidence="1" id="KW-0472">Membrane</keyword>
<dbReference type="AlphaFoldDB" id="A0A085JD01"/>
<feature type="transmembrane region" description="Helical" evidence="1">
    <location>
        <begin position="94"/>
        <end position="116"/>
    </location>
</feature>
<keyword evidence="1" id="KW-0812">Transmembrane</keyword>
<organism evidence="2 3">
    <name type="scientific">Tatumella ptyseos ATCC 33301</name>
    <dbReference type="NCBI Taxonomy" id="1005995"/>
    <lineage>
        <taxon>Bacteria</taxon>
        <taxon>Pseudomonadati</taxon>
        <taxon>Pseudomonadota</taxon>
        <taxon>Gammaproteobacteria</taxon>
        <taxon>Enterobacterales</taxon>
        <taxon>Erwiniaceae</taxon>
        <taxon>Tatumella</taxon>
    </lineage>
</organism>
<reference evidence="2 3" key="1">
    <citation type="submission" date="2014-05" db="EMBL/GenBank/DDBJ databases">
        <title>ATOL: Assembling a taxonomically balanced genome-scale reconstruction of the evolutionary history of the Enterobacteriaceae.</title>
        <authorList>
            <person name="Plunkett G.III."/>
            <person name="Neeno-Eckwall E.C."/>
            <person name="Glasner J.D."/>
            <person name="Perna N.T."/>
        </authorList>
    </citation>
    <scope>NUCLEOTIDE SEQUENCE [LARGE SCALE GENOMIC DNA]</scope>
    <source>
        <strain evidence="2 3">ATCC 33301</strain>
    </source>
</reference>
<dbReference type="EMBL" id="JMPR01000038">
    <property type="protein sequence ID" value="KFD18347.1"/>
    <property type="molecule type" value="Genomic_DNA"/>
</dbReference>
<protein>
    <submittedName>
        <fullName evidence="2">Uncharacterized protein</fullName>
    </submittedName>
</protein>
<proteinExistence type="predicted"/>
<sequence length="120" mass="13492">MKKIVHSLELLLNLITKSCGVIACYGAVIALAIFYPIRSAQVHNSYAHLVALIFYPAAAILAFICAAQIITIYYKEFYNKNKFEGNASNLFFNITGLVIILFLVILIMVIPLLSVYQEFR</sequence>
<name>A0A085JD01_9GAMM</name>
<accession>A0A085JD01</accession>
<feature type="transmembrane region" description="Helical" evidence="1">
    <location>
        <begin position="20"/>
        <end position="37"/>
    </location>
</feature>
<evidence type="ECO:0000256" key="1">
    <source>
        <dbReference type="SAM" id="Phobius"/>
    </source>
</evidence>
<gene>
    <name evidence="2" type="ORF">GTPT_2537</name>
</gene>
<comment type="caution">
    <text evidence="2">The sequence shown here is derived from an EMBL/GenBank/DDBJ whole genome shotgun (WGS) entry which is preliminary data.</text>
</comment>